<name>A0A9Q8MTP6_9LACO</name>
<evidence type="ECO:0000313" key="2">
    <source>
        <dbReference type="Proteomes" id="UP000784700"/>
    </source>
</evidence>
<sequence length="91" mass="10755">MTERQLIQEILNTVDVVYDFENADEDNKEYTLLITRQKEDTRELSTINNEMKRYFKEADFSYDEDMEPKNDGAEIKVDIARHNTVNTTDAD</sequence>
<dbReference type="EMBL" id="QUBG01000004">
    <property type="protein sequence ID" value="TPR43825.1"/>
    <property type="molecule type" value="Genomic_DNA"/>
</dbReference>
<accession>A0A9Q8MTP6</accession>
<comment type="caution">
    <text evidence="1">The sequence shown here is derived from an EMBL/GenBank/DDBJ whole genome shotgun (WGS) entry which is preliminary data.</text>
</comment>
<dbReference type="Proteomes" id="UP000784700">
    <property type="component" value="Unassembled WGS sequence"/>
</dbReference>
<proteinExistence type="predicted"/>
<evidence type="ECO:0000313" key="1">
    <source>
        <dbReference type="EMBL" id="TPR43825.1"/>
    </source>
</evidence>
<dbReference type="AlphaFoldDB" id="A0A9Q8MTP6"/>
<organism evidence="1 2">
    <name type="scientific">Apilactobacillus micheneri</name>
    <dbReference type="NCBI Taxonomy" id="1899430"/>
    <lineage>
        <taxon>Bacteria</taxon>
        <taxon>Bacillati</taxon>
        <taxon>Bacillota</taxon>
        <taxon>Bacilli</taxon>
        <taxon>Lactobacillales</taxon>
        <taxon>Lactobacillaceae</taxon>
        <taxon>Apilactobacillus</taxon>
    </lineage>
</organism>
<dbReference type="OrthoDB" id="2306957at2"/>
<protein>
    <submittedName>
        <fullName evidence="1">Uncharacterized protein</fullName>
    </submittedName>
</protein>
<gene>
    <name evidence="1" type="ORF">DY130_04745</name>
</gene>
<reference evidence="1" key="1">
    <citation type="submission" date="2018-08" db="EMBL/GenBank/DDBJ databases">
        <title>Comparative genomics of wild bee and flower associated Lactobacillus reveals potential adaptation to the bee host.</title>
        <authorList>
            <person name="Vuong H.Q."/>
            <person name="Mcfrederick Q.S."/>
        </authorList>
    </citation>
    <scope>NUCLEOTIDE SEQUENCE</scope>
    <source>
        <strain evidence="1">HV_63</strain>
    </source>
</reference>